<evidence type="ECO:0000313" key="1">
    <source>
        <dbReference type="EMBL" id="SDN15089.1"/>
    </source>
</evidence>
<evidence type="ECO:0000313" key="2">
    <source>
        <dbReference type="Proteomes" id="UP000199182"/>
    </source>
</evidence>
<dbReference type="OrthoDB" id="2611623at2"/>
<dbReference type="EMBL" id="FNID01000012">
    <property type="protein sequence ID" value="SDN15089.1"/>
    <property type="molecule type" value="Genomic_DNA"/>
</dbReference>
<dbReference type="AlphaFoldDB" id="A0A1G9Z137"/>
<dbReference type="Proteomes" id="UP000199182">
    <property type="component" value="Unassembled WGS sequence"/>
</dbReference>
<dbReference type="STRING" id="258515.SAMN05192585_11256"/>
<sequence length="117" mass="13248">MPKTEQDVFAEISRRYGVEMMAQERYLSYICQVKEEILSYCNIPQGATMPDGLFYPWVELSYAAARQTQTVQGTGAVKSITEGDTTITYDVGTTVIKNSSGLLSYANILNRYRRMPR</sequence>
<proteinExistence type="predicted"/>
<accession>A0A1G9Z137</accession>
<name>A0A1G9Z137_9FIRM</name>
<organism evidence="1 2">
    <name type="scientific">Acetanaerobacterium elongatum</name>
    <dbReference type="NCBI Taxonomy" id="258515"/>
    <lineage>
        <taxon>Bacteria</taxon>
        <taxon>Bacillati</taxon>
        <taxon>Bacillota</taxon>
        <taxon>Clostridia</taxon>
        <taxon>Eubacteriales</taxon>
        <taxon>Oscillospiraceae</taxon>
        <taxon>Acetanaerobacterium</taxon>
    </lineage>
</organism>
<protein>
    <recommendedName>
        <fullName evidence="3">Phage gp6-like head-tail connector protein</fullName>
    </recommendedName>
</protein>
<keyword evidence="2" id="KW-1185">Reference proteome</keyword>
<reference evidence="1 2" key="1">
    <citation type="submission" date="2016-10" db="EMBL/GenBank/DDBJ databases">
        <authorList>
            <person name="de Groot N.N."/>
        </authorList>
    </citation>
    <scope>NUCLEOTIDE SEQUENCE [LARGE SCALE GENOMIC DNA]</scope>
    <source>
        <strain evidence="1 2">CGMCC 1.5012</strain>
    </source>
</reference>
<dbReference type="RefSeq" id="WP_092639467.1">
    <property type="nucleotide sequence ID" value="NZ_FNID01000012.1"/>
</dbReference>
<evidence type="ECO:0008006" key="3">
    <source>
        <dbReference type="Google" id="ProtNLM"/>
    </source>
</evidence>
<gene>
    <name evidence="1" type="ORF">SAMN05192585_11256</name>
</gene>